<name>A0A6I6JR49_9BACT</name>
<dbReference type="RefSeq" id="WP_158864787.1">
    <property type="nucleotide sequence ID" value="NZ_CP046401.1"/>
</dbReference>
<organism evidence="1 2">
    <name type="scientific">Maribellus comscasis</name>
    <dbReference type="NCBI Taxonomy" id="2681766"/>
    <lineage>
        <taxon>Bacteria</taxon>
        <taxon>Pseudomonadati</taxon>
        <taxon>Bacteroidota</taxon>
        <taxon>Bacteroidia</taxon>
        <taxon>Marinilabiliales</taxon>
        <taxon>Prolixibacteraceae</taxon>
        <taxon>Maribellus</taxon>
    </lineage>
</organism>
<proteinExistence type="predicted"/>
<accession>A0A6I6JR49</accession>
<dbReference type="SUPFAM" id="SSF101898">
    <property type="entry name" value="NHL repeat"/>
    <property type="match status" value="1"/>
</dbReference>
<protein>
    <submittedName>
        <fullName evidence="1">Uncharacterized protein</fullName>
    </submittedName>
</protein>
<sequence>MKRNLILFLIFIVALVAGFIYFTKDEVTFAKEASVYKAVPVTTPGFFEFRSLKSIPVDNPIIKEMKDSNIGNSFLGLITQMDSLVKKNNDVQSGLRNESFILAFNFSGKTDLIPLFIKNANTNNKRTSIKNLIELLFPVSQYRYEGSNYSGNKITAVSKENSSVLFFCFSEGIFLASPKATMVEQAIRQMNTYTILNDRFFTEVDKTVTLQSDVSLYINHINFPELVGNWMNRKSTQSVNEFGETVRLNYKNRTESFGDFASWTELDVEFDDDKILFNGVSVADDSLNHFLSVFDGQDAVNSKADEVLPKNTSFFVSYSFSDKSIFFENLEQYFSHTDSYYKREEQIKKIETGLRTDFKESLKGIVNDEVIVAATTIPVDPSHLTTFFILHTEGRTLATEQLTSWLSSYAARKGVELSSFSNVYSVDRETKFTIYEFPYPSFPGIWLGKPFAAAKANFVAFHDNYMVFSNSEKGLEEYLHNMVLDASLDHEVRYLKFKQNIANRSNVNTYIDVNRAYSFSKQLFNPEITREVEEKEETLRKIQAVNWQIIHDKELFFNSMVLAFNPKAQEEAQTTWQSNIGNSIRFKPQIVVNHDNPGNREVILQDEQNNLYQITNEGRVRWTISVAEPVISEIFQVDYYKNGKLQYLFNTKNKLYLIDRNGNNVAHFPVVFSSPATAGVNVFDYDNNRNYRYFIPHENKKVVAYDYTGKVVSGWIFKQTDHLVTTPIQHFRVGRRDFIVFKDKSRIYILDRRGNSRVNTSATFENSRNPLILNLDGLPKIVATDVTGKVYYIFFDGKYSEKKTGKFGADHFFTCDDLNGNGVPDFVFIDGNELKVMDENGKKLYAEKFDNLIKDPPNIYNFGPKMKKVGVVDASSNRIYLYNPDGDLHDGFPLQGSSQFSIGKMSDSTGSLSLLVGSDGGNLFNYTLN</sequence>
<reference evidence="1 2" key="1">
    <citation type="submission" date="2019-11" db="EMBL/GenBank/DDBJ databases">
        <authorList>
            <person name="Zheng R.K."/>
            <person name="Sun C.M."/>
        </authorList>
    </citation>
    <scope>NUCLEOTIDE SEQUENCE [LARGE SCALE GENOMIC DNA]</scope>
    <source>
        <strain evidence="1 2">WC007</strain>
    </source>
</reference>
<evidence type="ECO:0000313" key="2">
    <source>
        <dbReference type="Proteomes" id="UP000428260"/>
    </source>
</evidence>
<gene>
    <name evidence="1" type="ORF">GM418_07700</name>
</gene>
<dbReference type="Proteomes" id="UP000428260">
    <property type="component" value="Chromosome"/>
</dbReference>
<dbReference type="Gene3D" id="2.130.10.10">
    <property type="entry name" value="YVTN repeat-like/Quinoprotein amine dehydrogenase"/>
    <property type="match status" value="1"/>
</dbReference>
<evidence type="ECO:0000313" key="1">
    <source>
        <dbReference type="EMBL" id="QGY43548.1"/>
    </source>
</evidence>
<dbReference type="EMBL" id="CP046401">
    <property type="protein sequence ID" value="QGY43548.1"/>
    <property type="molecule type" value="Genomic_DNA"/>
</dbReference>
<keyword evidence="2" id="KW-1185">Reference proteome</keyword>
<dbReference type="AlphaFoldDB" id="A0A6I6JR49"/>
<dbReference type="InterPro" id="IPR015943">
    <property type="entry name" value="WD40/YVTN_repeat-like_dom_sf"/>
</dbReference>
<dbReference type="KEGG" id="mcos:GM418_07700"/>